<proteinExistence type="predicted"/>
<name>A0A6I8MF19_9CORY</name>
<dbReference type="Proteomes" id="UP000423525">
    <property type="component" value="Chromosome"/>
</dbReference>
<accession>A0A6I8MF19</accession>
<dbReference type="KEGG" id="crf:FRC0190_02366"/>
<evidence type="ECO:0000313" key="2">
    <source>
        <dbReference type="Proteomes" id="UP000423525"/>
    </source>
</evidence>
<sequence length="31" mass="3501">MWHVLAWPCGVVWVILRVSLRIKSDAVGVLP</sequence>
<organism evidence="1 2">
    <name type="scientific">Corynebacterium rouxii</name>
    <dbReference type="NCBI Taxonomy" id="2719119"/>
    <lineage>
        <taxon>Bacteria</taxon>
        <taxon>Bacillati</taxon>
        <taxon>Actinomycetota</taxon>
        <taxon>Actinomycetes</taxon>
        <taxon>Mycobacteriales</taxon>
        <taxon>Corynebacteriaceae</taxon>
        <taxon>Corynebacterium</taxon>
    </lineage>
</organism>
<reference evidence="1 2" key="1">
    <citation type="submission" date="2019-11" db="EMBL/GenBank/DDBJ databases">
        <authorList>
            <person name="Brisse S."/>
        </authorList>
    </citation>
    <scope>NUCLEOTIDE SEQUENCE [LARGE SCALE GENOMIC DNA]</scope>
    <source>
        <strain evidence="1">FRC0190</strain>
    </source>
</reference>
<dbReference type="EMBL" id="LR738855">
    <property type="protein sequence ID" value="VZH86459.1"/>
    <property type="molecule type" value="Genomic_DNA"/>
</dbReference>
<evidence type="ECO:0000313" key="1">
    <source>
        <dbReference type="EMBL" id="VZH86459.1"/>
    </source>
</evidence>
<gene>
    <name evidence="1" type="ORF">FRC0190_02366</name>
</gene>
<protein>
    <submittedName>
        <fullName evidence="1">Uncharacterized protein</fullName>
    </submittedName>
</protein>
<dbReference type="AlphaFoldDB" id="A0A6I8MF19"/>